<accession>A0ABN9V275</accession>
<comment type="caution">
    <text evidence="2">The sequence shown here is derived from an EMBL/GenBank/DDBJ whole genome shotgun (WGS) entry which is preliminary data.</text>
</comment>
<feature type="region of interest" description="Disordered" evidence="1">
    <location>
        <begin position="1"/>
        <end position="84"/>
    </location>
</feature>
<sequence>MGQHCSAFEVAGPASARPPEDRPVLCRHAEDSPGGEQTAEEAAEEEEELGQEVIAPARARAAAAGAGGAERQLQEPEAPTGEPACRHVKELAMPMGGAFCGQVRELDGKPHGVGKQRWPDGAECSL</sequence>
<keyword evidence="3" id="KW-1185">Reference proteome</keyword>
<organism evidence="2 3">
    <name type="scientific">Prorocentrum cordatum</name>
    <dbReference type="NCBI Taxonomy" id="2364126"/>
    <lineage>
        <taxon>Eukaryota</taxon>
        <taxon>Sar</taxon>
        <taxon>Alveolata</taxon>
        <taxon>Dinophyceae</taxon>
        <taxon>Prorocentrales</taxon>
        <taxon>Prorocentraceae</taxon>
        <taxon>Prorocentrum</taxon>
    </lineage>
</organism>
<proteinExistence type="predicted"/>
<evidence type="ECO:0000313" key="3">
    <source>
        <dbReference type="Proteomes" id="UP001189429"/>
    </source>
</evidence>
<evidence type="ECO:0000256" key="1">
    <source>
        <dbReference type="SAM" id="MobiDB-lite"/>
    </source>
</evidence>
<gene>
    <name evidence="2" type="ORF">PCOR1329_LOCUS53196</name>
</gene>
<feature type="compositionally biased region" description="Low complexity" evidence="1">
    <location>
        <begin position="55"/>
        <end position="64"/>
    </location>
</feature>
<reference evidence="2" key="1">
    <citation type="submission" date="2023-10" db="EMBL/GenBank/DDBJ databases">
        <authorList>
            <person name="Chen Y."/>
            <person name="Shah S."/>
            <person name="Dougan E. K."/>
            <person name="Thang M."/>
            <person name="Chan C."/>
        </authorList>
    </citation>
    <scope>NUCLEOTIDE SEQUENCE [LARGE SCALE GENOMIC DNA]</scope>
</reference>
<dbReference type="EMBL" id="CAUYUJ010016482">
    <property type="protein sequence ID" value="CAK0865754.1"/>
    <property type="molecule type" value="Genomic_DNA"/>
</dbReference>
<feature type="compositionally biased region" description="Acidic residues" evidence="1">
    <location>
        <begin position="38"/>
        <end position="50"/>
    </location>
</feature>
<evidence type="ECO:0000313" key="2">
    <source>
        <dbReference type="EMBL" id="CAK0865754.1"/>
    </source>
</evidence>
<dbReference type="Proteomes" id="UP001189429">
    <property type="component" value="Unassembled WGS sequence"/>
</dbReference>
<feature type="compositionally biased region" description="Basic and acidic residues" evidence="1">
    <location>
        <begin position="18"/>
        <end position="31"/>
    </location>
</feature>
<protein>
    <submittedName>
        <fullName evidence="2">Uncharacterized protein</fullName>
    </submittedName>
</protein>
<name>A0ABN9V275_9DINO</name>